<reference evidence="1 2" key="1">
    <citation type="journal article" date="2015" name="Microbiology (Mosc.)">
        <title>Genomics of the Weissella cibaria species with an examination of its metabolic traits.</title>
        <authorList>
            <person name="Lynch K.M."/>
            <person name="Lucid A."/>
            <person name="Arendt E.K."/>
            <person name="Sleator R.D."/>
            <person name="Lucey B."/>
            <person name="Coffey A."/>
        </authorList>
    </citation>
    <scope>NUCLEOTIDE SEQUENCE [LARGE SCALE GENOMIC DNA]</scope>
    <source>
        <strain evidence="1 2">AB3b</strain>
    </source>
</reference>
<accession>A0A0D1LN50</accession>
<proteinExistence type="predicted"/>
<dbReference type="AlphaFoldDB" id="A0A0D1LN50"/>
<evidence type="ECO:0000313" key="1">
    <source>
        <dbReference type="EMBL" id="KIU20102.1"/>
    </source>
</evidence>
<name>A0A0D1LN50_9LACO</name>
<dbReference type="Proteomes" id="UP000032289">
    <property type="component" value="Unassembled WGS sequence"/>
</dbReference>
<evidence type="ECO:0000313" key="2">
    <source>
        <dbReference type="Proteomes" id="UP000032289"/>
    </source>
</evidence>
<dbReference type="EMBL" id="JWHT01000065">
    <property type="protein sequence ID" value="KIU20102.1"/>
    <property type="molecule type" value="Genomic_DNA"/>
</dbReference>
<organism evidence="1 2">
    <name type="scientific">Weissella cibaria</name>
    <dbReference type="NCBI Taxonomy" id="137591"/>
    <lineage>
        <taxon>Bacteria</taxon>
        <taxon>Bacillati</taxon>
        <taxon>Bacillota</taxon>
        <taxon>Bacilli</taxon>
        <taxon>Lactobacillales</taxon>
        <taxon>Lactobacillaceae</taxon>
        <taxon>Weissella</taxon>
    </lineage>
</organism>
<gene>
    <name evidence="1" type="ORF">ab3b_02279</name>
</gene>
<protein>
    <submittedName>
        <fullName evidence="1">Uncharacterized protein</fullName>
    </submittedName>
</protein>
<comment type="caution">
    <text evidence="1">The sequence shown here is derived from an EMBL/GenBank/DDBJ whole genome shotgun (WGS) entry which is preliminary data.</text>
</comment>
<sequence>MGKILLGLGLLSLTSSPIIMLSTRLRPQQPAQVSQSKLQYEEFLESKHEL</sequence>
<dbReference type="PATRIC" id="fig|137591.24.peg.2230"/>